<sequence>MMPIDKITAFFTSQDITAERNKQFPDEQFSSDIYAEKSGKSMLILPFTDYFFIHNFDDQPKHLEHFQKLHESARSYVNAQYKVPKALRISVPNIATIAFSMHAFPQDMTDYVQQNTRSVVGGEFHAMYLIDMENKEFYSPGRNTTYVHGEARLIWGSHKEFKRIDPQNRTFYLVERLTQSLFGENLAT</sequence>
<evidence type="ECO:0000313" key="1">
    <source>
        <dbReference type="EMBL" id="MCA9385486.1"/>
    </source>
</evidence>
<comment type="caution">
    <text evidence="1">The sequence shown here is derived from an EMBL/GenBank/DDBJ whole genome shotgun (WGS) entry which is preliminary data.</text>
</comment>
<organism evidence="1 2">
    <name type="scientific">Candidatus Dojkabacteria bacterium</name>
    <dbReference type="NCBI Taxonomy" id="2099670"/>
    <lineage>
        <taxon>Bacteria</taxon>
        <taxon>Candidatus Dojkabacteria</taxon>
    </lineage>
</organism>
<dbReference type="Proteomes" id="UP000754563">
    <property type="component" value="Unassembled WGS sequence"/>
</dbReference>
<accession>A0A955L8A9</accession>
<reference evidence="1" key="1">
    <citation type="submission" date="2020-04" db="EMBL/GenBank/DDBJ databases">
        <authorList>
            <person name="Zhang T."/>
        </authorList>
    </citation>
    <scope>NUCLEOTIDE SEQUENCE</scope>
    <source>
        <strain evidence="1">HKST-UBA11</strain>
    </source>
</reference>
<evidence type="ECO:0000313" key="2">
    <source>
        <dbReference type="Proteomes" id="UP000754563"/>
    </source>
</evidence>
<dbReference type="EMBL" id="JAGQLH010000022">
    <property type="protein sequence ID" value="MCA9385486.1"/>
    <property type="molecule type" value="Genomic_DNA"/>
</dbReference>
<gene>
    <name evidence="1" type="ORF">KC717_02465</name>
</gene>
<name>A0A955L8A9_9BACT</name>
<protein>
    <submittedName>
        <fullName evidence="1">Uncharacterized protein</fullName>
    </submittedName>
</protein>
<proteinExistence type="predicted"/>
<reference evidence="1" key="2">
    <citation type="journal article" date="2021" name="Microbiome">
        <title>Successional dynamics and alternative stable states in a saline activated sludge microbial community over 9 years.</title>
        <authorList>
            <person name="Wang Y."/>
            <person name="Ye J."/>
            <person name="Ju F."/>
            <person name="Liu L."/>
            <person name="Boyd J.A."/>
            <person name="Deng Y."/>
            <person name="Parks D.H."/>
            <person name="Jiang X."/>
            <person name="Yin X."/>
            <person name="Woodcroft B.J."/>
            <person name="Tyson G.W."/>
            <person name="Hugenholtz P."/>
            <person name="Polz M.F."/>
            <person name="Zhang T."/>
        </authorList>
    </citation>
    <scope>NUCLEOTIDE SEQUENCE</scope>
    <source>
        <strain evidence="1">HKST-UBA11</strain>
    </source>
</reference>
<dbReference type="AlphaFoldDB" id="A0A955L8A9"/>